<dbReference type="OrthoDB" id="9792139at2"/>
<keyword evidence="3" id="KW-0732">Signal</keyword>
<keyword evidence="9" id="KW-1185">Reference proteome</keyword>
<evidence type="ECO:0000256" key="2">
    <source>
        <dbReference type="ARBA" id="ARBA00006275"/>
    </source>
</evidence>
<dbReference type="InterPro" id="IPR011990">
    <property type="entry name" value="TPR-like_helical_dom_sf"/>
</dbReference>
<sequence length="437" mass="48526">MKKLLIWPVLFVSMLLSSCENYLDVESYDRVSDENTIFDKASAETAVRGAYRSLASLNYSSGFQNTILQSGGDVRSLNNAQTDLNVINYDLRSDIGFLSTYWANFYNTINRANHVIEKVPLVNDVKLTPDLKNQLLGEAYFIRAYSYFDLARVFGNVQIFLTPTKVVADKLGVSKSSQAEVYAQVLADLNQAETFLPATVVRNRATKFTVYALRARLHLYQSNWEAAENDVNRILANTSYQLVKPFSLAAGTPESVLEFSYSVTDLNTGYGLWNTSNRQLEPKAVIHNLLNDPTVGGDRKILSVQNALGQFIGGIYPTNTSAAYGIRTAELYLIRAEARAKKANPDVAGALSDLNAVRARANVPNSTALTPEEITLAIENERRVEFALEPHRWFDIVRTGRAPVVYNLNDPNKYIFPIPAGEILADPALTQNPGYGN</sequence>
<dbReference type="Proteomes" id="UP000253919">
    <property type="component" value="Unassembled WGS sequence"/>
</dbReference>
<comment type="similarity">
    <text evidence="2">Belongs to the SusD family.</text>
</comment>
<evidence type="ECO:0000259" key="7">
    <source>
        <dbReference type="Pfam" id="PF14322"/>
    </source>
</evidence>
<accession>A0A369QLY1</accession>
<feature type="domain" description="SusD-like N-terminal" evidence="7">
    <location>
        <begin position="22"/>
        <end position="219"/>
    </location>
</feature>
<evidence type="ECO:0000259" key="6">
    <source>
        <dbReference type="Pfam" id="PF07980"/>
    </source>
</evidence>
<gene>
    <name evidence="8" type="ORF">AHMF7616_02859</name>
</gene>
<comment type="caution">
    <text evidence="8">The sequence shown here is derived from an EMBL/GenBank/DDBJ whole genome shotgun (WGS) entry which is preliminary data.</text>
</comment>
<protein>
    <recommendedName>
        <fullName evidence="10">RagB/SusD domain-containing protein</fullName>
    </recommendedName>
</protein>
<organism evidence="8 9">
    <name type="scientific">Adhaeribacter pallidiroseus</name>
    <dbReference type="NCBI Taxonomy" id="2072847"/>
    <lineage>
        <taxon>Bacteria</taxon>
        <taxon>Pseudomonadati</taxon>
        <taxon>Bacteroidota</taxon>
        <taxon>Cytophagia</taxon>
        <taxon>Cytophagales</taxon>
        <taxon>Hymenobacteraceae</taxon>
        <taxon>Adhaeribacter</taxon>
    </lineage>
</organism>
<dbReference type="Pfam" id="PF14322">
    <property type="entry name" value="SusD-like_3"/>
    <property type="match status" value="1"/>
</dbReference>
<dbReference type="PROSITE" id="PS51257">
    <property type="entry name" value="PROKAR_LIPOPROTEIN"/>
    <property type="match status" value="1"/>
</dbReference>
<name>A0A369QLY1_9BACT</name>
<comment type="subcellular location">
    <subcellularLocation>
        <location evidence="1">Cell outer membrane</location>
    </subcellularLocation>
</comment>
<evidence type="ECO:0008006" key="10">
    <source>
        <dbReference type="Google" id="ProtNLM"/>
    </source>
</evidence>
<proteinExistence type="inferred from homology"/>
<dbReference type="EMBL" id="QASA01000001">
    <property type="protein sequence ID" value="RDC64247.1"/>
    <property type="molecule type" value="Genomic_DNA"/>
</dbReference>
<dbReference type="GO" id="GO:0009279">
    <property type="term" value="C:cell outer membrane"/>
    <property type="evidence" value="ECO:0007669"/>
    <property type="project" value="UniProtKB-SubCell"/>
</dbReference>
<dbReference type="InterPro" id="IPR033985">
    <property type="entry name" value="SusD-like_N"/>
</dbReference>
<dbReference type="Pfam" id="PF07980">
    <property type="entry name" value="SusD_RagB"/>
    <property type="match status" value="1"/>
</dbReference>
<dbReference type="InterPro" id="IPR012944">
    <property type="entry name" value="SusD_RagB_dom"/>
</dbReference>
<evidence type="ECO:0000256" key="5">
    <source>
        <dbReference type="ARBA" id="ARBA00023237"/>
    </source>
</evidence>
<feature type="domain" description="RagB/SusD" evidence="6">
    <location>
        <begin position="319"/>
        <end position="435"/>
    </location>
</feature>
<evidence type="ECO:0000256" key="1">
    <source>
        <dbReference type="ARBA" id="ARBA00004442"/>
    </source>
</evidence>
<dbReference type="CDD" id="cd08977">
    <property type="entry name" value="SusD"/>
    <property type="match status" value="1"/>
</dbReference>
<evidence type="ECO:0000313" key="9">
    <source>
        <dbReference type="Proteomes" id="UP000253919"/>
    </source>
</evidence>
<dbReference type="RefSeq" id="WP_115373430.1">
    <property type="nucleotide sequence ID" value="NZ_QASA01000001.1"/>
</dbReference>
<evidence type="ECO:0000256" key="3">
    <source>
        <dbReference type="ARBA" id="ARBA00022729"/>
    </source>
</evidence>
<dbReference type="SUPFAM" id="SSF48452">
    <property type="entry name" value="TPR-like"/>
    <property type="match status" value="1"/>
</dbReference>
<evidence type="ECO:0000313" key="8">
    <source>
        <dbReference type="EMBL" id="RDC64247.1"/>
    </source>
</evidence>
<dbReference type="AlphaFoldDB" id="A0A369QLY1"/>
<keyword evidence="4" id="KW-0472">Membrane</keyword>
<keyword evidence="5" id="KW-0998">Cell outer membrane</keyword>
<evidence type="ECO:0000256" key="4">
    <source>
        <dbReference type="ARBA" id="ARBA00023136"/>
    </source>
</evidence>
<reference evidence="8 9" key="1">
    <citation type="submission" date="2018-04" db="EMBL/GenBank/DDBJ databases">
        <title>Adhaeribacter sp. HMF7616 genome sequencing and assembly.</title>
        <authorList>
            <person name="Kang H."/>
            <person name="Kang J."/>
            <person name="Cha I."/>
            <person name="Kim H."/>
            <person name="Joh K."/>
        </authorList>
    </citation>
    <scope>NUCLEOTIDE SEQUENCE [LARGE SCALE GENOMIC DNA]</scope>
    <source>
        <strain evidence="8 9">HMF7616</strain>
    </source>
</reference>
<dbReference type="Gene3D" id="1.25.40.390">
    <property type="match status" value="2"/>
</dbReference>